<proteinExistence type="predicted"/>
<dbReference type="GO" id="GO:0006955">
    <property type="term" value="P:immune response"/>
    <property type="evidence" value="ECO:0000318"/>
    <property type="project" value="GO_Central"/>
</dbReference>
<keyword evidence="9" id="KW-1185">Reference proteome</keyword>
<dbReference type="InterPro" id="IPR052598">
    <property type="entry name" value="IgSF_CEA-related"/>
</dbReference>
<sequence>MEIWCSLPQILVIWMFTGAGEFSMAGPSHHCQLEKRTSGSSFLLPGLTHLNGSQVIRWEFKKSPSLNYLLFLTYFVNSSHPDILALYQNHIQFYPSNASLQLKDLQVKDSGIYQLRVTLQQQPESIQRICLEIMDPLLEPKVSKNASRIGSIIELTCQSVFGKVDTYQWRKDGRLLPEDDRYQLSGNNSTLYIQKAQQSDCGNYSCLVRNEVSSNSSLLQLNFKGVSFLMELVFGISFFSLICCLIVSTVFCLQGCQAENVRESWKRMNTFMNVATLLNSLLLIITSCCWMAIEGISLGHLVAVALCILLTLIKLVTVIKTWYGIPWCSSIHFCFKMLIDVSCMLIITVVNIILITLFLEQFGHWKKNSHPGDIPQNEIMLEQAQGTAEEVS</sequence>
<dbReference type="AlphaFoldDB" id="A0A6I8NS20"/>
<evidence type="ECO:0000256" key="3">
    <source>
        <dbReference type="ARBA" id="ARBA00023180"/>
    </source>
</evidence>
<reference evidence="8" key="2">
    <citation type="submission" date="2025-08" db="UniProtKB">
        <authorList>
            <consortium name="Ensembl"/>
        </authorList>
    </citation>
    <scope>IDENTIFICATION</scope>
    <source>
        <strain evidence="8">Glennie</strain>
    </source>
</reference>
<dbReference type="PANTHER" id="PTHR44337:SF20">
    <property type="entry name" value="CARCINOEMBRYONIC ANTIGEN-RELATED CELL ADHESION MOLECULE 5-RELATED"/>
    <property type="match status" value="1"/>
</dbReference>
<keyword evidence="5" id="KW-0472">Membrane</keyword>
<keyword evidence="5" id="KW-0812">Transmembrane</keyword>
<accession>A0A6I8NS20</accession>
<dbReference type="Gene3D" id="2.60.40.10">
    <property type="entry name" value="Immunoglobulins"/>
    <property type="match status" value="2"/>
</dbReference>
<feature type="domain" description="Ig-like" evidence="7">
    <location>
        <begin position="140"/>
        <end position="222"/>
    </location>
</feature>
<dbReference type="InterPro" id="IPR036179">
    <property type="entry name" value="Ig-like_dom_sf"/>
</dbReference>
<dbReference type="InParanoid" id="A0A6I8NS20"/>
<dbReference type="GeneTree" id="ENSGT01130000278319"/>
<gene>
    <name evidence="8" type="primary">LOC103171242</name>
</gene>
<evidence type="ECO:0000256" key="2">
    <source>
        <dbReference type="ARBA" id="ARBA00023157"/>
    </source>
</evidence>
<keyword evidence="2" id="KW-1015">Disulfide bond</keyword>
<evidence type="ECO:0000313" key="9">
    <source>
        <dbReference type="Proteomes" id="UP000002279"/>
    </source>
</evidence>
<dbReference type="PROSITE" id="PS50835">
    <property type="entry name" value="IG_LIKE"/>
    <property type="match status" value="1"/>
</dbReference>
<dbReference type="Pfam" id="PF07686">
    <property type="entry name" value="V-set"/>
    <property type="match status" value="1"/>
</dbReference>
<protein>
    <recommendedName>
        <fullName evidence="7">Ig-like domain-containing protein</fullName>
    </recommendedName>
</protein>
<dbReference type="InterPro" id="IPR013783">
    <property type="entry name" value="Ig-like_fold"/>
</dbReference>
<feature type="transmembrane region" description="Helical" evidence="5">
    <location>
        <begin position="274"/>
        <end position="293"/>
    </location>
</feature>
<reference evidence="8" key="3">
    <citation type="submission" date="2025-09" db="UniProtKB">
        <authorList>
            <consortium name="Ensembl"/>
        </authorList>
    </citation>
    <scope>IDENTIFICATION</scope>
    <source>
        <strain evidence="8">Glennie</strain>
    </source>
</reference>
<dbReference type="PANTHER" id="PTHR44337">
    <property type="entry name" value="CARCINOEMBRYONIC ANTIGEN-RELATED CELL ADHESION MOLECULE 8"/>
    <property type="match status" value="1"/>
</dbReference>
<feature type="transmembrane region" description="Helical" evidence="5">
    <location>
        <begin position="228"/>
        <end position="253"/>
    </location>
</feature>
<dbReference type="Proteomes" id="UP000002279">
    <property type="component" value="Chromosome 6"/>
</dbReference>
<dbReference type="InterPro" id="IPR007110">
    <property type="entry name" value="Ig-like_dom"/>
</dbReference>
<organism evidence="8 9">
    <name type="scientific">Ornithorhynchus anatinus</name>
    <name type="common">Duckbill platypus</name>
    <dbReference type="NCBI Taxonomy" id="9258"/>
    <lineage>
        <taxon>Eukaryota</taxon>
        <taxon>Metazoa</taxon>
        <taxon>Chordata</taxon>
        <taxon>Craniata</taxon>
        <taxon>Vertebrata</taxon>
        <taxon>Euteleostomi</taxon>
        <taxon>Mammalia</taxon>
        <taxon>Monotremata</taxon>
        <taxon>Ornithorhynchidae</taxon>
        <taxon>Ornithorhynchus</taxon>
    </lineage>
</organism>
<name>A0A6I8NS20_ORNAN</name>
<dbReference type="Ensembl" id="ENSOANT00000051602.1">
    <property type="protein sequence ID" value="ENSOANP00000043761.1"/>
    <property type="gene ID" value="ENSOANG00000046637.1"/>
</dbReference>
<dbReference type="Pfam" id="PF13927">
    <property type="entry name" value="Ig_3"/>
    <property type="match status" value="1"/>
</dbReference>
<feature type="transmembrane region" description="Helical" evidence="5">
    <location>
        <begin position="299"/>
        <end position="325"/>
    </location>
</feature>
<dbReference type="GO" id="GO:0005911">
    <property type="term" value="C:cell-cell junction"/>
    <property type="evidence" value="ECO:0000318"/>
    <property type="project" value="GO_Central"/>
</dbReference>
<dbReference type="SMART" id="SM00408">
    <property type="entry name" value="IGc2"/>
    <property type="match status" value="1"/>
</dbReference>
<feature type="transmembrane region" description="Helical" evidence="5">
    <location>
        <begin position="337"/>
        <end position="359"/>
    </location>
</feature>
<dbReference type="InterPro" id="IPR013106">
    <property type="entry name" value="Ig_V-set"/>
</dbReference>
<evidence type="ECO:0000256" key="4">
    <source>
        <dbReference type="ARBA" id="ARBA00023319"/>
    </source>
</evidence>
<dbReference type="InterPro" id="IPR003598">
    <property type="entry name" value="Ig_sub2"/>
</dbReference>
<feature type="signal peptide" evidence="6">
    <location>
        <begin position="1"/>
        <end position="19"/>
    </location>
</feature>
<evidence type="ECO:0000256" key="6">
    <source>
        <dbReference type="SAM" id="SignalP"/>
    </source>
</evidence>
<evidence type="ECO:0000259" key="7">
    <source>
        <dbReference type="PROSITE" id="PS50835"/>
    </source>
</evidence>
<keyword evidence="1 6" id="KW-0732">Signal</keyword>
<dbReference type="Bgee" id="ENSOANG00000046637">
    <property type="expression patterns" value="Expressed in ovary and 6 other cell types or tissues"/>
</dbReference>
<dbReference type="InterPro" id="IPR003599">
    <property type="entry name" value="Ig_sub"/>
</dbReference>
<keyword evidence="3" id="KW-0325">Glycoprotein</keyword>
<dbReference type="SUPFAM" id="SSF48726">
    <property type="entry name" value="Immunoglobulin"/>
    <property type="match status" value="2"/>
</dbReference>
<keyword evidence="4" id="KW-0393">Immunoglobulin domain</keyword>
<evidence type="ECO:0000256" key="1">
    <source>
        <dbReference type="ARBA" id="ARBA00022729"/>
    </source>
</evidence>
<evidence type="ECO:0000256" key="5">
    <source>
        <dbReference type="SAM" id="Phobius"/>
    </source>
</evidence>
<reference evidence="8 9" key="1">
    <citation type="journal article" date="2008" name="Nature">
        <title>Genome analysis of the platypus reveals unique signatures of evolution.</title>
        <authorList>
            <person name="Warren W.C."/>
            <person name="Hillier L.W."/>
            <person name="Marshall Graves J.A."/>
            <person name="Birney E."/>
            <person name="Ponting C.P."/>
            <person name="Grutzner F."/>
            <person name="Belov K."/>
            <person name="Miller W."/>
            <person name="Clarke L."/>
            <person name="Chinwalla A.T."/>
            <person name="Yang S.P."/>
            <person name="Heger A."/>
            <person name="Locke D.P."/>
            <person name="Miethke P."/>
            <person name="Waters P.D."/>
            <person name="Veyrunes F."/>
            <person name="Fulton L."/>
            <person name="Fulton B."/>
            <person name="Graves T."/>
            <person name="Wallis J."/>
            <person name="Puente X.S."/>
            <person name="Lopez-Otin C."/>
            <person name="Ordonez G.R."/>
            <person name="Eichler E.E."/>
            <person name="Chen L."/>
            <person name="Cheng Z."/>
            <person name="Deakin J.E."/>
            <person name="Alsop A."/>
            <person name="Thompson K."/>
            <person name="Kirby P."/>
            <person name="Papenfuss A.T."/>
            <person name="Wakefield M.J."/>
            <person name="Olender T."/>
            <person name="Lancet D."/>
            <person name="Huttley G.A."/>
            <person name="Smit A.F."/>
            <person name="Pask A."/>
            <person name="Temple-Smith P."/>
            <person name="Batzer M.A."/>
            <person name="Walker J.A."/>
            <person name="Konkel M.K."/>
            <person name="Harris R.S."/>
            <person name="Whittington C.M."/>
            <person name="Wong E.S."/>
            <person name="Gemmell N.J."/>
            <person name="Buschiazzo E."/>
            <person name="Vargas Jentzsch I.M."/>
            <person name="Merkel A."/>
            <person name="Schmitz J."/>
            <person name="Zemann A."/>
            <person name="Churakov G."/>
            <person name="Kriegs J.O."/>
            <person name="Brosius J."/>
            <person name="Murchison E.P."/>
            <person name="Sachidanandam R."/>
            <person name="Smith C."/>
            <person name="Hannon G.J."/>
            <person name="Tsend-Ayush E."/>
            <person name="McMillan D."/>
            <person name="Attenborough R."/>
            <person name="Rens W."/>
            <person name="Ferguson-Smith M."/>
            <person name="Lefevre C.M."/>
            <person name="Sharp J.A."/>
            <person name="Nicholas K.R."/>
            <person name="Ray D.A."/>
            <person name="Kube M."/>
            <person name="Reinhardt R."/>
            <person name="Pringle T.H."/>
            <person name="Taylor J."/>
            <person name="Jones R.C."/>
            <person name="Nixon B."/>
            <person name="Dacheux J.L."/>
            <person name="Niwa H."/>
            <person name="Sekita Y."/>
            <person name="Huang X."/>
            <person name="Stark A."/>
            <person name="Kheradpour P."/>
            <person name="Kellis M."/>
            <person name="Flicek P."/>
            <person name="Chen Y."/>
            <person name="Webber C."/>
            <person name="Hardison R."/>
            <person name="Nelson J."/>
            <person name="Hallsworth-Pepin K."/>
            <person name="Delehaunty K."/>
            <person name="Markovic C."/>
            <person name="Minx P."/>
            <person name="Feng Y."/>
            <person name="Kremitzki C."/>
            <person name="Mitreva M."/>
            <person name="Glasscock J."/>
            <person name="Wylie T."/>
            <person name="Wohldmann P."/>
            <person name="Thiru P."/>
            <person name="Nhan M.N."/>
            <person name="Pohl C.S."/>
            <person name="Smith S.M."/>
            <person name="Hou S."/>
            <person name="Nefedov M."/>
            <person name="de Jong P.J."/>
            <person name="Renfree M.B."/>
            <person name="Mardis E.R."/>
            <person name="Wilson R.K."/>
        </authorList>
    </citation>
    <scope>NUCLEOTIDE SEQUENCE [LARGE SCALE GENOMIC DNA]</scope>
    <source>
        <strain evidence="8 9">Glennie</strain>
    </source>
</reference>
<dbReference type="SMART" id="SM00409">
    <property type="entry name" value="IG"/>
    <property type="match status" value="2"/>
</dbReference>
<feature type="chain" id="PRO_5026289473" description="Ig-like domain-containing protein" evidence="6">
    <location>
        <begin position="20"/>
        <end position="392"/>
    </location>
</feature>
<keyword evidence="5" id="KW-1133">Transmembrane helix</keyword>
<evidence type="ECO:0000313" key="8">
    <source>
        <dbReference type="Ensembl" id="ENSOANP00000043761.1"/>
    </source>
</evidence>